<sequence>GKVVTVLNCELMPESYKIVTTRVTDSAAMKLKNLIHWEFDSMAE</sequence>
<reference evidence="1 2" key="1">
    <citation type="journal article" date="2019" name="Sci. Rep.">
        <title>Orb-weaving spider Araneus ventricosus genome elucidates the spidroin gene catalogue.</title>
        <authorList>
            <person name="Kono N."/>
            <person name="Nakamura H."/>
            <person name="Ohtoshi R."/>
            <person name="Moran D.A.P."/>
            <person name="Shinohara A."/>
            <person name="Yoshida Y."/>
            <person name="Fujiwara M."/>
            <person name="Mori M."/>
            <person name="Tomita M."/>
            <person name="Arakawa K."/>
        </authorList>
    </citation>
    <scope>NUCLEOTIDE SEQUENCE [LARGE SCALE GENOMIC DNA]</scope>
</reference>
<evidence type="ECO:0000313" key="1">
    <source>
        <dbReference type="EMBL" id="GBN47592.1"/>
    </source>
</evidence>
<accession>A0A4Y2P971</accession>
<dbReference type="Proteomes" id="UP000499080">
    <property type="component" value="Unassembled WGS sequence"/>
</dbReference>
<comment type="caution">
    <text evidence="1">The sequence shown here is derived from an EMBL/GenBank/DDBJ whole genome shotgun (WGS) entry which is preliminary data.</text>
</comment>
<protein>
    <submittedName>
        <fullName evidence="1">Uncharacterized protein</fullName>
    </submittedName>
</protein>
<keyword evidence="2" id="KW-1185">Reference proteome</keyword>
<gene>
    <name evidence="1" type="ORF">AVEN_27852_1</name>
</gene>
<dbReference type="AlphaFoldDB" id="A0A4Y2P971"/>
<name>A0A4Y2P971_ARAVE</name>
<proteinExistence type="predicted"/>
<feature type="non-terminal residue" evidence="1">
    <location>
        <position position="1"/>
    </location>
</feature>
<dbReference type="EMBL" id="BGPR01131788">
    <property type="protein sequence ID" value="GBN47592.1"/>
    <property type="molecule type" value="Genomic_DNA"/>
</dbReference>
<organism evidence="1 2">
    <name type="scientific">Araneus ventricosus</name>
    <name type="common">Orbweaver spider</name>
    <name type="synonym">Epeira ventricosa</name>
    <dbReference type="NCBI Taxonomy" id="182803"/>
    <lineage>
        <taxon>Eukaryota</taxon>
        <taxon>Metazoa</taxon>
        <taxon>Ecdysozoa</taxon>
        <taxon>Arthropoda</taxon>
        <taxon>Chelicerata</taxon>
        <taxon>Arachnida</taxon>
        <taxon>Araneae</taxon>
        <taxon>Araneomorphae</taxon>
        <taxon>Entelegynae</taxon>
        <taxon>Araneoidea</taxon>
        <taxon>Araneidae</taxon>
        <taxon>Araneus</taxon>
    </lineage>
</organism>
<evidence type="ECO:0000313" key="2">
    <source>
        <dbReference type="Proteomes" id="UP000499080"/>
    </source>
</evidence>